<comment type="caution">
    <text evidence="2">The sequence shown here is derived from an EMBL/GenBank/DDBJ whole genome shotgun (WGS) entry which is preliminary data.</text>
</comment>
<evidence type="ECO:0000313" key="3">
    <source>
        <dbReference type="Proteomes" id="UP000601768"/>
    </source>
</evidence>
<dbReference type="Gene3D" id="2.30.42.10">
    <property type="match status" value="1"/>
</dbReference>
<accession>A0A8J6IS55</accession>
<dbReference type="Proteomes" id="UP000601768">
    <property type="component" value="Unassembled WGS sequence"/>
</dbReference>
<evidence type="ECO:0000313" key="2">
    <source>
        <dbReference type="EMBL" id="MBC3764598.1"/>
    </source>
</evidence>
<dbReference type="Pfam" id="PF17899">
    <property type="entry name" value="Peptidase_M61_N"/>
    <property type="match status" value="1"/>
</dbReference>
<dbReference type="InterPro" id="IPR001478">
    <property type="entry name" value="PDZ"/>
</dbReference>
<feature type="domain" description="PDZ" evidence="1">
    <location>
        <begin position="499"/>
        <end position="564"/>
    </location>
</feature>
<dbReference type="Gene3D" id="2.60.40.3650">
    <property type="match status" value="1"/>
</dbReference>
<sequence>MTQQFPSVHYIISHDEINTHTFCVKIVIPTPDKNGQVLSLPAWIPGSYLVRDFCKHIGEFSAKNSNGDALSYSKLDKQRWKVEPCQQSIEIDYKVYAFDYSVRGAYLDQEFGFFNGTSVFMQVEGQQEQAVAVTLNQSQHAKTHQWKVATSLPLSDTTPLYAFGEYQAPDYQALIDHPVMMGNLDLIQFEQHGIQFDMVFVGAASLDKQRIADDVSKLCDHHLSMFSNGLDIDRYVFMTMVTDNGFGGLEHRASTALICGRNDLPSPTDNKEISENYRTFLSLCSHEFFHSWLVKRIRPQEHINANLSREAYTEQLWIFEGITSYFDDYALVRSGVVSQESYLELLGQMLTRVHRNLGKFKQTVTESSFDAWTRFYQQDENANNAIVSYYSKGAIIALCLDLYIRQNSEQKLTLVELMQTLWREYGLTPNGTHPRVIHDLCTQMGIDADNLLNQMLYSTDPLPVDNLLNQQGIEVNYQAANNYQDKGGKKLTSAIKHQFGATYNAEPSGVKITSVLNDSPASKAGLAKGDVLVALGEWQITASNLQSLIDKLTAKTTLLVFRRGKLLKLTFSPVAALKDSIYLTVKDKDLADKWLAKSI</sequence>
<dbReference type="InterPro" id="IPR040756">
    <property type="entry name" value="Peptidase_M61_N"/>
</dbReference>
<dbReference type="RefSeq" id="WP_186505061.1">
    <property type="nucleotide sequence ID" value="NZ_JACNEP010000001.1"/>
</dbReference>
<evidence type="ECO:0000259" key="1">
    <source>
        <dbReference type="PROSITE" id="PS50106"/>
    </source>
</evidence>
<dbReference type="InterPro" id="IPR036034">
    <property type="entry name" value="PDZ_sf"/>
</dbReference>
<keyword evidence="3" id="KW-1185">Reference proteome</keyword>
<dbReference type="Gene3D" id="1.10.390.10">
    <property type="entry name" value="Neutral Protease Domain 2"/>
    <property type="match status" value="1"/>
</dbReference>
<name>A0A8J6IS55_9ALTE</name>
<proteinExistence type="predicted"/>
<dbReference type="EMBL" id="JACNEP010000001">
    <property type="protein sequence ID" value="MBC3764598.1"/>
    <property type="molecule type" value="Genomic_DNA"/>
</dbReference>
<protein>
    <submittedName>
        <fullName evidence="2">M61 family metallopeptidase</fullName>
    </submittedName>
</protein>
<dbReference type="PIRSF" id="PIRSF016493">
    <property type="entry name" value="Glycyl_aminpptds"/>
    <property type="match status" value="1"/>
</dbReference>
<reference evidence="2" key="2">
    <citation type="submission" date="2020-08" db="EMBL/GenBank/DDBJ databases">
        <authorList>
            <person name="Lai Q."/>
        </authorList>
    </citation>
    <scope>NUCLEOTIDE SEQUENCE</scope>
    <source>
        <strain evidence="2">S27-2</strain>
    </source>
</reference>
<dbReference type="InterPro" id="IPR027268">
    <property type="entry name" value="Peptidase_M4/M1_CTD_sf"/>
</dbReference>
<dbReference type="SUPFAM" id="SSF55486">
    <property type="entry name" value="Metalloproteases ('zincins'), catalytic domain"/>
    <property type="match status" value="1"/>
</dbReference>
<dbReference type="SMART" id="SM00228">
    <property type="entry name" value="PDZ"/>
    <property type="match status" value="1"/>
</dbReference>
<dbReference type="AlphaFoldDB" id="A0A8J6IS55"/>
<gene>
    <name evidence="2" type="ORF">H8B19_01825</name>
</gene>
<dbReference type="InterPro" id="IPR024191">
    <property type="entry name" value="Peptidase_M61"/>
</dbReference>
<reference evidence="2" key="1">
    <citation type="journal article" date="2018" name="Int. J. Syst. Evol. Microbiol.">
        <title>Neptunicella marina gen. nov., sp. nov., isolated from surface seawater.</title>
        <authorList>
            <person name="Liu X."/>
            <person name="Lai Q."/>
            <person name="Du Y."/>
            <person name="Zhang X."/>
            <person name="Liu Z."/>
            <person name="Sun F."/>
            <person name="Shao Z."/>
        </authorList>
    </citation>
    <scope>NUCLEOTIDE SEQUENCE</scope>
    <source>
        <strain evidence="2">S27-2</strain>
    </source>
</reference>
<dbReference type="Pfam" id="PF05299">
    <property type="entry name" value="Peptidase_M61"/>
    <property type="match status" value="1"/>
</dbReference>
<dbReference type="InterPro" id="IPR007963">
    <property type="entry name" value="Peptidase_M61_catalytic"/>
</dbReference>
<organism evidence="2 3">
    <name type="scientific">Neptunicella marina</name>
    <dbReference type="NCBI Taxonomy" id="2125989"/>
    <lineage>
        <taxon>Bacteria</taxon>
        <taxon>Pseudomonadati</taxon>
        <taxon>Pseudomonadota</taxon>
        <taxon>Gammaproteobacteria</taxon>
        <taxon>Alteromonadales</taxon>
        <taxon>Alteromonadaceae</taxon>
        <taxon>Neptunicella</taxon>
    </lineage>
</organism>
<dbReference type="PROSITE" id="PS50106">
    <property type="entry name" value="PDZ"/>
    <property type="match status" value="1"/>
</dbReference>
<dbReference type="SUPFAM" id="SSF50156">
    <property type="entry name" value="PDZ domain-like"/>
    <property type="match status" value="1"/>
</dbReference>